<protein>
    <recommendedName>
        <fullName evidence="1">DUF4268 domain-containing protein</fullName>
    </recommendedName>
</protein>
<evidence type="ECO:0000313" key="3">
    <source>
        <dbReference type="Proteomes" id="UP000182915"/>
    </source>
</evidence>
<name>A0A1H6IFY6_MYCRU</name>
<dbReference type="STRING" id="370526.SAMN04489835_0268"/>
<feature type="domain" description="DUF4268" evidence="1">
    <location>
        <begin position="102"/>
        <end position="237"/>
    </location>
</feature>
<evidence type="ECO:0000259" key="1">
    <source>
        <dbReference type="Pfam" id="PF14088"/>
    </source>
</evidence>
<dbReference type="RefSeq" id="WP_083405625.1">
    <property type="nucleotide sequence ID" value="NZ_LT629971.1"/>
</dbReference>
<reference evidence="3" key="1">
    <citation type="submission" date="2016-10" db="EMBL/GenBank/DDBJ databases">
        <authorList>
            <person name="Varghese N."/>
            <person name="Submissions S."/>
        </authorList>
    </citation>
    <scope>NUCLEOTIDE SEQUENCE [LARGE SCALE GENOMIC DNA]</scope>
    <source>
        <strain evidence="3">DSM 45405</strain>
    </source>
</reference>
<dbReference type="InterPro" id="IPR025364">
    <property type="entry name" value="DUF4268"/>
</dbReference>
<organism evidence="2 3">
    <name type="scientific">Mycolicibacterium rutilum</name>
    <name type="common">Mycobacterium rutilum</name>
    <dbReference type="NCBI Taxonomy" id="370526"/>
    <lineage>
        <taxon>Bacteria</taxon>
        <taxon>Bacillati</taxon>
        <taxon>Actinomycetota</taxon>
        <taxon>Actinomycetes</taxon>
        <taxon>Mycobacteriales</taxon>
        <taxon>Mycobacteriaceae</taxon>
        <taxon>Mycolicibacterium</taxon>
    </lineage>
</organism>
<gene>
    <name evidence="2" type="ORF">SAMN04489835_0268</name>
</gene>
<sequence>MADETATRLDNLDVAYASGWHVESTDMIDVFKKGDTVIEVRYTMNDDLDRAVKRRPNGDTETIGVHTTAKVDRLRSWLTGDNRQHRGERFVSAGPTSDRSQLYSEFWHQFRNRVAAEHPDWRARAGTSRTAPNATLPGETPRTLWVSAFKPGPLRLELAFVHPDSAVNLARFEALRAKKGQLERALGGTVTWDEMAGKNDTRVYIESSFESIDDRDQWPTMMDWLVEMHVRFKEAVRAVGTP</sequence>
<dbReference type="EMBL" id="LT629971">
    <property type="protein sequence ID" value="SEH47789.1"/>
    <property type="molecule type" value="Genomic_DNA"/>
</dbReference>
<keyword evidence="3" id="KW-1185">Reference proteome</keyword>
<accession>A0A1H6IFY6</accession>
<dbReference type="Proteomes" id="UP000182915">
    <property type="component" value="Chromosome I"/>
</dbReference>
<proteinExistence type="predicted"/>
<dbReference type="Pfam" id="PF14088">
    <property type="entry name" value="DUF4268"/>
    <property type="match status" value="1"/>
</dbReference>
<dbReference type="OrthoDB" id="570199at2"/>
<dbReference type="AlphaFoldDB" id="A0A1H6IFY6"/>
<evidence type="ECO:0000313" key="2">
    <source>
        <dbReference type="EMBL" id="SEH47789.1"/>
    </source>
</evidence>